<evidence type="ECO:0000256" key="6">
    <source>
        <dbReference type="ARBA" id="ARBA00023288"/>
    </source>
</evidence>
<reference evidence="9" key="1">
    <citation type="submission" date="2021-11" db="EMBL/GenBank/DDBJ databases">
        <title>Streptomyces corallinus and Kineosporia corallina sp. nov., two new coral-derived marine actinobacteria.</title>
        <authorList>
            <person name="Buangrab K."/>
            <person name="Sutthacheep M."/>
            <person name="Yeemin T."/>
            <person name="Harunari E."/>
            <person name="Igarashi Y."/>
            <person name="Sripreechasak P."/>
            <person name="Kanchanasin P."/>
            <person name="Tanasupawat S."/>
            <person name="Phongsopitanun W."/>
        </authorList>
    </citation>
    <scope>NUCLEOTIDE SEQUENCE</scope>
    <source>
        <strain evidence="9">JCM 31032</strain>
    </source>
</reference>
<sequence length="355" mass="36812">MKEAPVRRVTKLVAVAAAATFSLAACGGGSDSDTVDSGDSPTSDIKVGLAYDVGGRGDQSFNDSAAAGLDKAKDEFGVEIKELEASNGETDAAREERLRLLADGGFNPVIGVGFAYATSMGKVAEEFPDTQFAIIDDETLAETPNVTSLVFAEEQGSYLVGAIAAEASKTGNVGYVGGVNTPLLQKFEAGFKQGAEAVNKDIEVQVKYLSQPPDFSGFAAPDKGETTAQGMIDAGADVIYAAAGGSGGGVFKAIKAAGADHWAIGVDSDQYLTAEADVKDIILTSMLKRVDTAVYDFVKSSVDGEVLTGVQRFDLSDEGVAYSLSNEAAIEPFTAKADELKEQIIGGEIKVSDKP</sequence>
<dbReference type="InterPro" id="IPR003760">
    <property type="entry name" value="PnrA-like"/>
</dbReference>
<feature type="signal peptide" evidence="7">
    <location>
        <begin position="1"/>
        <end position="24"/>
    </location>
</feature>
<evidence type="ECO:0000259" key="8">
    <source>
        <dbReference type="Pfam" id="PF02608"/>
    </source>
</evidence>
<keyword evidence="4 7" id="KW-0732">Signal</keyword>
<gene>
    <name evidence="9" type="ORF">LR394_22035</name>
</gene>
<protein>
    <submittedName>
        <fullName evidence="9">BMP family ABC transporter substrate-binding protein</fullName>
    </submittedName>
</protein>
<dbReference type="RefSeq" id="WP_231444934.1">
    <property type="nucleotide sequence ID" value="NZ_JAJOMB010000012.1"/>
</dbReference>
<dbReference type="AlphaFoldDB" id="A0A9X1NHE2"/>
<evidence type="ECO:0000313" key="10">
    <source>
        <dbReference type="Proteomes" id="UP001138997"/>
    </source>
</evidence>
<evidence type="ECO:0000256" key="2">
    <source>
        <dbReference type="ARBA" id="ARBA00008610"/>
    </source>
</evidence>
<dbReference type="GO" id="GO:0005886">
    <property type="term" value="C:plasma membrane"/>
    <property type="evidence" value="ECO:0007669"/>
    <property type="project" value="UniProtKB-SubCell"/>
</dbReference>
<comment type="subcellular location">
    <subcellularLocation>
        <location evidence="1">Cell membrane</location>
        <topology evidence="1">Lipid-anchor</topology>
    </subcellularLocation>
</comment>
<keyword evidence="3" id="KW-1003">Cell membrane</keyword>
<dbReference type="EMBL" id="JAJOMB010000012">
    <property type="protein sequence ID" value="MCD5313594.1"/>
    <property type="molecule type" value="Genomic_DNA"/>
</dbReference>
<keyword evidence="10" id="KW-1185">Reference proteome</keyword>
<dbReference type="PROSITE" id="PS51257">
    <property type="entry name" value="PROKAR_LIPOPROTEIN"/>
    <property type="match status" value="1"/>
</dbReference>
<dbReference type="InterPro" id="IPR050957">
    <property type="entry name" value="BMP_lipoprotein"/>
</dbReference>
<dbReference type="InterPro" id="IPR028082">
    <property type="entry name" value="Peripla_BP_I"/>
</dbReference>
<dbReference type="Gene3D" id="3.40.50.2300">
    <property type="match status" value="2"/>
</dbReference>
<evidence type="ECO:0000256" key="3">
    <source>
        <dbReference type="ARBA" id="ARBA00022475"/>
    </source>
</evidence>
<keyword evidence="6" id="KW-0449">Lipoprotein</keyword>
<feature type="domain" description="ABC transporter substrate-binding protein PnrA-like" evidence="8">
    <location>
        <begin position="50"/>
        <end position="351"/>
    </location>
</feature>
<dbReference type="PANTHER" id="PTHR34296:SF2">
    <property type="entry name" value="ABC TRANSPORTER GUANOSINE-BINDING PROTEIN NUPN"/>
    <property type="match status" value="1"/>
</dbReference>
<proteinExistence type="inferred from homology"/>
<comment type="similarity">
    <text evidence="2">Belongs to the BMP lipoprotein family.</text>
</comment>
<evidence type="ECO:0000256" key="1">
    <source>
        <dbReference type="ARBA" id="ARBA00004193"/>
    </source>
</evidence>
<dbReference type="CDD" id="cd06354">
    <property type="entry name" value="PBP1_PrnA-like"/>
    <property type="match status" value="1"/>
</dbReference>
<dbReference type="Pfam" id="PF02608">
    <property type="entry name" value="Bmp"/>
    <property type="match status" value="1"/>
</dbReference>
<name>A0A9X1NHE2_9ACTN</name>
<dbReference type="SUPFAM" id="SSF53822">
    <property type="entry name" value="Periplasmic binding protein-like I"/>
    <property type="match status" value="1"/>
</dbReference>
<organism evidence="9 10">
    <name type="scientific">Kineosporia babensis</name>
    <dbReference type="NCBI Taxonomy" id="499548"/>
    <lineage>
        <taxon>Bacteria</taxon>
        <taxon>Bacillati</taxon>
        <taxon>Actinomycetota</taxon>
        <taxon>Actinomycetes</taxon>
        <taxon>Kineosporiales</taxon>
        <taxon>Kineosporiaceae</taxon>
        <taxon>Kineosporia</taxon>
    </lineage>
</organism>
<dbReference type="Proteomes" id="UP001138997">
    <property type="component" value="Unassembled WGS sequence"/>
</dbReference>
<dbReference type="PANTHER" id="PTHR34296">
    <property type="entry name" value="TRANSCRIPTIONAL ACTIVATOR PROTEIN MED"/>
    <property type="match status" value="1"/>
</dbReference>
<feature type="chain" id="PRO_5040929026" evidence="7">
    <location>
        <begin position="25"/>
        <end position="355"/>
    </location>
</feature>
<evidence type="ECO:0000256" key="7">
    <source>
        <dbReference type="SAM" id="SignalP"/>
    </source>
</evidence>
<evidence type="ECO:0000313" key="9">
    <source>
        <dbReference type="EMBL" id="MCD5313594.1"/>
    </source>
</evidence>
<evidence type="ECO:0000256" key="4">
    <source>
        <dbReference type="ARBA" id="ARBA00022729"/>
    </source>
</evidence>
<accession>A0A9X1NHE2</accession>
<evidence type="ECO:0000256" key="5">
    <source>
        <dbReference type="ARBA" id="ARBA00023136"/>
    </source>
</evidence>
<keyword evidence="5" id="KW-0472">Membrane</keyword>
<comment type="caution">
    <text evidence="9">The sequence shown here is derived from an EMBL/GenBank/DDBJ whole genome shotgun (WGS) entry which is preliminary data.</text>
</comment>